<dbReference type="EMBL" id="FTMD01000021">
    <property type="protein sequence ID" value="SIR57766.1"/>
    <property type="molecule type" value="Genomic_DNA"/>
</dbReference>
<dbReference type="Pfam" id="PF13088">
    <property type="entry name" value="BNR_2"/>
    <property type="match status" value="1"/>
</dbReference>
<dbReference type="InterPro" id="IPR036278">
    <property type="entry name" value="Sialidase_sf"/>
</dbReference>
<sequence>MNRNASGGLRAFALAAIAGVSVWAAWPGFHTAPAAGFVAPAAAERVGKGGEPMLATFVVNAAEPARVHAASIAALPDGRLFSTWFGGSREGATDVKVYGAFFDPAAGRWGEQLTLATPAQTSRDLGRLVRKMGNPVAFMVPSGELWVVYVSVTLGGWATSHLNLIRSADMGRTWTPATRLVASPFFNLSTLAKGFPVFFDNEDIGLPVYHEMAGKFGELLVLTPEGRVRRKERLDHGDRSLQPVILVKDAQHAVVLQRFAGETKPPRAWRSETRDGGRTWSAVEASDLANPNSALAALALEDGRLIAVANDTEDERLRLTLLVSEDDGRHWRAIHRFEDREDFLGRSFGPDVLRPLLAKDVASLGPGPAADSVVRNAEANLCRGETCAWQYDYPYLVRGADGDFHLVYTWNRSFIRHLRFNQAWLEARL</sequence>
<dbReference type="RefSeq" id="WP_076604197.1">
    <property type="nucleotide sequence ID" value="NZ_FTMD01000021.1"/>
</dbReference>
<name>A0A1N7C2E4_9RHOO</name>
<feature type="domain" description="Sialidase" evidence="1">
    <location>
        <begin position="78"/>
        <end position="406"/>
    </location>
</feature>
<gene>
    <name evidence="2" type="ORF">SAMN05421829_12149</name>
</gene>
<dbReference type="Proteomes" id="UP000186819">
    <property type="component" value="Unassembled WGS sequence"/>
</dbReference>
<dbReference type="SUPFAM" id="SSF50939">
    <property type="entry name" value="Sialidases"/>
    <property type="match status" value="1"/>
</dbReference>
<evidence type="ECO:0000259" key="1">
    <source>
        <dbReference type="Pfam" id="PF13088"/>
    </source>
</evidence>
<dbReference type="OrthoDB" id="41724at2"/>
<dbReference type="Gene3D" id="2.120.10.10">
    <property type="match status" value="1"/>
</dbReference>
<dbReference type="AlphaFoldDB" id="A0A1N7C2E4"/>
<dbReference type="InterPro" id="IPR011040">
    <property type="entry name" value="Sialidase"/>
</dbReference>
<dbReference type="STRING" id="34027.SAMN05421829_12149"/>
<reference evidence="3" key="1">
    <citation type="submission" date="2017-01" db="EMBL/GenBank/DDBJ databases">
        <authorList>
            <person name="Varghese N."/>
            <person name="Submissions S."/>
        </authorList>
    </citation>
    <scope>NUCLEOTIDE SEQUENCE [LARGE SCALE GENOMIC DNA]</scope>
    <source>
        <strain evidence="3">ATCC 51758</strain>
    </source>
</reference>
<proteinExistence type="predicted"/>
<keyword evidence="3" id="KW-1185">Reference proteome</keyword>
<dbReference type="PANTHER" id="PTHR43752:SF2">
    <property type="entry name" value="BNR_ASP-BOX REPEAT FAMILY PROTEIN"/>
    <property type="match status" value="1"/>
</dbReference>
<dbReference type="CDD" id="cd15482">
    <property type="entry name" value="Sialidase_non-viral"/>
    <property type="match status" value="1"/>
</dbReference>
<evidence type="ECO:0000313" key="2">
    <source>
        <dbReference type="EMBL" id="SIR57766.1"/>
    </source>
</evidence>
<organism evidence="2 3">
    <name type="scientific">Aromatoleum tolulyticum</name>
    <dbReference type="NCBI Taxonomy" id="34027"/>
    <lineage>
        <taxon>Bacteria</taxon>
        <taxon>Pseudomonadati</taxon>
        <taxon>Pseudomonadota</taxon>
        <taxon>Betaproteobacteria</taxon>
        <taxon>Rhodocyclales</taxon>
        <taxon>Rhodocyclaceae</taxon>
        <taxon>Aromatoleum</taxon>
    </lineage>
</organism>
<dbReference type="PANTHER" id="PTHR43752">
    <property type="entry name" value="BNR/ASP-BOX REPEAT FAMILY PROTEIN"/>
    <property type="match status" value="1"/>
</dbReference>
<accession>A0A1N7C2E4</accession>
<protein>
    <submittedName>
        <fullName evidence="2">Predicted neuraminidase (Sialidase)</fullName>
    </submittedName>
</protein>
<evidence type="ECO:0000313" key="3">
    <source>
        <dbReference type="Proteomes" id="UP000186819"/>
    </source>
</evidence>